<keyword evidence="2" id="KW-1185">Reference proteome</keyword>
<name>A0A154PQ63_DUFNO</name>
<evidence type="ECO:0000313" key="2">
    <source>
        <dbReference type="Proteomes" id="UP000076502"/>
    </source>
</evidence>
<reference evidence="1 2" key="1">
    <citation type="submission" date="2015-07" db="EMBL/GenBank/DDBJ databases">
        <title>The genome of Dufourea novaeangliae.</title>
        <authorList>
            <person name="Pan H."/>
            <person name="Kapheim K."/>
        </authorList>
    </citation>
    <scope>NUCLEOTIDE SEQUENCE [LARGE SCALE GENOMIC DNA]</scope>
    <source>
        <strain evidence="1">0120121106</strain>
        <tissue evidence="1">Whole body</tissue>
    </source>
</reference>
<protein>
    <submittedName>
        <fullName evidence="1">Uncharacterized protein</fullName>
    </submittedName>
</protein>
<sequence>MSAACSKRFEAVFLSTLLKGPKLISSTAAACYMKMSNEFVRMRVKRYRAAKNVDNFEKGGKRL</sequence>
<organism evidence="1 2">
    <name type="scientific">Dufourea novaeangliae</name>
    <name type="common">Sweat bee</name>
    <dbReference type="NCBI Taxonomy" id="178035"/>
    <lineage>
        <taxon>Eukaryota</taxon>
        <taxon>Metazoa</taxon>
        <taxon>Ecdysozoa</taxon>
        <taxon>Arthropoda</taxon>
        <taxon>Hexapoda</taxon>
        <taxon>Insecta</taxon>
        <taxon>Pterygota</taxon>
        <taxon>Neoptera</taxon>
        <taxon>Endopterygota</taxon>
        <taxon>Hymenoptera</taxon>
        <taxon>Apocrita</taxon>
        <taxon>Aculeata</taxon>
        <taxon>Apoidea</taxon>
        <taxon>Anthophila</taxon>
        <taxon>Halictidae</taxon>
        <taxon>Rophitinae</taxon>
        <taxon>Dufourea</taxon>
    </lineage>
</organism>
<dbReference type="Proteomes" id="UP000076502">
    <property type="component" value="Unassembled WGS sequence"/>
</dbReference>
<dbReference type="EMBL" id="KQ435034">
    <property type="protein sequence ID" value="KZC14055.1"/>
    <property type="molecule type" value="Genomic_DNA"/>
</dbReference>
<proteinExistence type="predicted"/>
<accession>A0A154PQ63</accession>
<gene>
    <name evidence="1" type="ORF">WN55_06488</name>
</gene>
<dbReference type="AlphaFoldDB" id="A0A154PQ63"/>
<evidence type="ECO:0000313" key="1">
    <source>
        <dbReference type="EMBL" id="KZC14055.1"/>
    </source>
</evidence>